<accession>A0ABV0T108</accession>
<dbReference type="EMBL" id="JAHRIQ010014335">
    <property type="protein sequence ID" value="MEQ2226055.1"/>
    <property type="molecule type" value="Genomic_DNA"/>
</dbReference>
<protein>
    <submittedName>
        <fullName evidence="1">Uncharacterized protein</fullName>
    </submittedName>
</protein>
<gene>
    <name evidence="1" type="ORF">ILYODFUR_023751</name>
</gene>
<evidence type="ECO:0000313" key="2">
    <source>
        <dbReference type="Proteomes" id="UP001482620"/>
    </source>
</evidence>
<sequence length="106" mass="12459">MLFLFLTKLRQFFIYNKNIKVKYNEEVAADCLACKPEEHGFPEMTAASLNEVHRCAAYQGLFLESVNNRCLTRKRIPSVTLSNRGLALFLKLKRENTTKKHRNFYR</sequence>
<dbReference type="Proteomes" id="UP001482620">
    <property type="component" value="Unassembled WGS sequence"/>
</dbReference>
<comment type="caution">
    <text evidence="1">The sequence shown here is derived from an EMBL/GenBank/DDBJ whole genome shotgun (WGS) entry which is preliminary data.</text>
</comment>
<proteinExistence type="predicted"/>
<reference evidence="1 2" key="1">
    <citation type="submission" date="2021-06" db="EMBL/GenBank/DDBJ databases">
        <authorList>
            <person name="Palmer J.M."/>
        </authorList>
    </citation>
    <scope>NUCLEOTIDE SEQUENCE [LARGE SCALE GENOMIC DNA]</scope>
    <source>
        <strain evidence="2">if_2019</strain>
        <tissue evidence="1">Muscle</tissue>
    </source>
</reference>
<evidence type="ECO:0000313" key="1">
    <source>
        <dbReference type="EMBL" id="MEQ2226055.1"/>
    </source>
</evidence>
<name>A0ABV0T108_9TELE</name>
<organism evidence="1 2">
    <name type="scientific">Ilyodon furcidens</name>
    <name type="common">goldbreast splitfin</name>
    <dbReference type="NCBI Taxonomy" id="33524"/>
    <lineage>
        <taxon>Eukaryota</taxon>
        <taxon>Metazoa</taxon>
        <taxon>Chordata</taxon>
        <taxon>Craniata</taxon>
        <taxon>Vertebrata</taxon>
        <taxon>Euteleostomi</taxon>
        <taxon>Actinopterygii</taxon>
        <taxon>Neopterygii</taxon>
        <taxon>Teleostei</taxon>
        <taxon>Neoteleostei</taxon>
        <taxon>Acanthomorphata</taxon>
        <taxon>Ovalentaria</taxon>
        <taxon>Atherinomorphae</taxon>
        <taxon>Cyprinodontiformes</taxon>
        <taxon>Goodeidae</taxon>
        <taxon>Ilyodon</taxon>
    </lineage>
</organism>
<keyword evidence="2" id="KW-1185">Reference proteome</keyword>